<evidence type="ECO:0000256" key="1">
    <source>
        <dbReference type="SAM" id="MobiDB-lite"/>
    </source>
</evidence>
<evidence type="ECO:0000313" key="2">
    <source>
        <dbReference type="EMBL" id="CEL95849.1"/>
    </source>
</evidence>
<organism evidence="2 3">
    <name type="scientific">Vitrella brassicaformis (strain CCMP3155)</name>
    <dbReference type="NCBI Taxonomy" id="1169540"/>
    <lineage>
        <taxon>Eukaryota</taxon>
        <taxon>Sar</taxon>
        <taxon>Alveolata</taxon>
        <taxon>Colpodellida</taxon>
        <taxon>Vitrellaceae</taxon>
        <taxon>Vitrella</taxon>
    </lineage>
</organism>
<gene>
    <name evidence="2" type="ORF">Vbra_1115</name>
</gene>
<dbReference type="SUPFAM" id="SSF50965">
    <property type="entry name" value="Galactose oxidase, central domain"/>
    <property type="match status" value="1"/>
</dbReference>
<dbReference type="VEuPathDB" id="CryptoDB:Vbra_1115"/>
<dbReference type="Proteomes" id="UP000041254">
    <property type="component" value="Unassembled WGS sequence"/>
</dbReference>
<dbReference type="OMA" id="VESTWTQ"/>
<dbReference type="GO" id="GO:0005509">
    <property type="term" value="F:calcium ion binding"/>
    <property type="evidence" value="ECO:0007669"/>
    <property type="project" value="InterPro"/>
</dbReference>
<dbReference type="Gene3D" id="2.120.10.80">
    <property type="entry name" value="Kelch-type beta propeller"/>
    <property type="match status" value="1"/>
</dbReference>
<reference evidence="2 3" key="1">
    <citation type="submission" date="2014-11" db="EMBL/GenBank/DDBJ databases">
        <authorList>
            <person name="Zhu J."/>
            <person name="Qi W."/>
            <person name="Song R."/>
        </authorList>
    </citation>
    <scope>NUCLEOTIDE SEQUENCE [LARGE SCALE GENOMIC DNA]</scope>
</reference>
<feature type="region of interest" description="Disordered" evidence="1">
    <location>
        <begin position="387"/>
        <end position="425"/>
    </location>
</feature>
<dbReference type="PhylomeDB" id="A0A0G4EIW7"/>
<feature type="region of interest" description="Disordered" evidence="1">
    <location>
        <begin position="454"/>
        <end position="494"/>
    </location>
</feature>
<evidence type="ECO:0000313" key="3">
    <source>
        <dbReference type="Proteomes" id="UP000041254"/>
    </source>
</evidence>
<feature type="compositionally biased region" description="Low complexity" evidence="1">
    <location>
        <begin position="466"/>
        <end position="494"/>
    </location>
</feature>
<accession>A0A0G4EIW7</accession>
<dbReference type="Pfam" id="PF14312">
    <property type="entry name" value="FG-GAP_2"/>
    <property type="match status" value="2"/>
</dbReference>
<keyword evidence="3" id="KW-1185">Reference proteome</keyword>
<dbReference type="Pfam" id="PF00353">
    <property type="entry name" value="HemolysinCabind"/>
    <property type="match status" value="1"/>
</dbReference>
<dbReference type="InterPro" id="IPR013517">
    <property type="entry name" value="FG-GAP"/>
</dbReference>
<dbReference type="PANTHER" id="PTHR36220">
    <property type="entry name" value="UNNAMED PRODUCT"/>
    <property type="match status" value="1"/>
</dbReference>
<dbReference type="AlphaFoldDB" id="A0A0G4EIW7"/>
<dbReference type="InterPro" id="IPR011049">
    <property type="entry name" value="Serralysin-like_metalloprot_C"/>
</dbReference>
<dbReference type="InterPro" id="IPR011043">
    <property type="entry name" value="Gal_Oxase/kelch_b-propeller"/>
</dbReference>
<dbReference type="Gene3D" id="2.150.10.10">
    <property type="entry name" value="Serralysin-like metalloprotease, C-terminal"/>
    <property type="match status" value="1"/>
</dbReference>
<feature type="region of interest" description="Disordered" evidence="1">
    <location>
        <begin position="1"/>
        <end position="25"/>
    </location>
</feature>
<dbReference type="SUPFAM" id="SSF51120">
    <property type="entry name" value="beta-Roll"/>
    <property type="match status" value="1"/>
</dbReference>
<sequence length="601" mass="61306">MVCSKLTNPLPDQADQCTQETTAPAATVPAPRLRELEETAAWYQIGADIDGEAAGDRSGIAVAISSDGSRLAIGADYNDGGGSDSSHVRVFDLTGSTWTQVGADIDGKAAGDQSGYSVAMSSDGSRLAIGAYWNDAGGYASGHVRVFDLVESTWTQVGADIDGLAAYDQSGYSVAMSSDGSRLAIGAWGNDDGGSDSGHVRVFDLVESTWTQVGADIDGEAADDWSGAAVAMSSDGSRLAIGAPYHFGSSLDSGHVRVFDLVESTWTQVGADIDGEAVFDNSGYSVAMSSDGSRLAIGTQGNNGGGSGRGHVRVFDLVESTWTQVGVDIDGEADDDRSGQSVAMSSDGSRLAIGAWGNDGGGSLSGHVRVFDLVESTWTQVGADIDGEAANDQSRRSVAMSSDGSSFAIGAPRNGGGGSDSGHVRVFTTTPQLTLTTAAPSTASLTSAAASTISLTSAEPSTESLTSAEPSTELPTTTPATTSAPTISSETPTPTSSMLISDLLADGHIMVDSVTPDDQEDAAAVCHISFTTRVSCIAANYPKRITLAEDSPVTDVEGTSYDDIITGNARDNTLEGGNGNDTIVSGGGDDILLGMQGADML</sequence>
<dbReference type="InParanoid" id="A0A0G4EIW7"/>
<proteinExistence type="predicted"/>
<dbReference type="OrthoDB" id="442789at2759"/>
<name>A0A0G4EIW7_VITBC</name>
<dbReference type="InterPro" id="IPR015915">
    <property type="entry name" value="Kelch-typ_b-propeller"/>
</dbReference>
<protein>
    <submittedName>
        <fullName evidence="2">Uncharacterized protein</fullName>
    </submittedName>
</protein>
<dbReference type="PANTHER" id="PTHR36220:SF1">
    <property type="entry name" value="GAMMA TUBULIN COMPLEX COMPONENT C-TERMINAL DOMAIN-CONTAINING PROTEIN"/>
    <property type="match status" value="1"/>
</dbReference>
<dbReference type="SUPFAM" id="SSF69322">
    <property type="entry name" value="Tricorn protease domain 2"/>
    <property type="match status" value="1"/>
</dbReference>
<dbReference type="EMBL" id="CDMY01000240">
    <property type="protein sequence ID" value="CEL95849.1"/>
    <property type="molecule type" value="Genomic_DNA"/>
</dbReference>
<dbReference type="InterPro" id="IPR001343">
    <property type="entry name" value="Hemolysn_Ca-bd"/>
</dbReference>